<evidence type="ECO:0000313" key="4">
    <source>
        <dbReference type="EMBL" id="OCX20597.1"/>
    </source>
</evidence>
<feature type="compositionally biased region" description="Basic and acidic residues" evidence="1">
    <location>
        <begin position="1"/>
        <end position="10"/>
    </location>
</feature>
<feature type="region of interest" description="Disordered" evidence="1">
    <location>
        <begin position="1"/>
        <end position="21"/>
    </location>
</feature>
<dbReference type="Pfam" id="PF21724">
    <property type="entry name" value="DUF6861"/>
    <property type="match status" value="1"/>
</dbReference>
<feature type="transmembrane region" description="Helical" evidence="2">
    <location>
        <begin position="43"/>
        <end position="61"/>
    </location>
</feature>
<organism evidence="4 5">
    <name type="scientific">Pseudomonas graminis</name>
    <dbReference type="NCBI Taxonomy" id="158627"/>
    <lineage>
        <taxon>Bacteria</taxon>
        <taxon>Pseudomonadati</taxon>
        <taxon>Pseudomonadota</taxon>
        <taxon>Gammaproteobacteria</taxon>
        <taxon>Pseudomonadales</taxon>
        <taxon>Pseudomonadaceae</taxon>
        <taxon>Pseudomonas</taxon>
    </lineage>
</organism>
<dbReference type="AlphaFoldDB" id="A0A1C2E0Q5"/>
<reference evidence="4 5" key="1">
    <citation type="submission" date="2016-08" db="EMBL/GenBank/DDBJ databases">
        <title>Whole genome sequence of Pseudomonas graminis strain UASWS1507, a potential biological control agent for agriculture.</title>
        <authorList>
            <person name="Crovadore J."/>
            <person name="Calmin G."/>
            <person name="Chablais R."/>
            <person name="Cochard B."/>
            <person name="Lefort F."/>
        </authorList>
    </citation>
    <scope>NUCLEOTIDE SEQUENCE [LARGE SCALE GENOMIC DNA]</scope>
    <source>
        <strain evidence="4 5">UASWS1507</strain>
    </source>
</reference>
<feature type="domain" description="NAD(+)--protein-arginine ADP-ribosyltransferase Tre1-like N-terminal" evidence="3">
    <location>
        <begin position="2"/>
        <end position="91"/>
    </location>
</feature>
<feature type="region of interest" description="Disordered" evidence="1">
    <location>
        <begin position="98"/>
        <end position="128"/>
    </location>
</feature>
<comment type="caution">
    <text evidence="4">The sequence shown here is derived from an EMBL/GenBank/DDBJ whole genome shotgun (WGS) entry which is preliminary data.</text>
</comment>
<dbReference type="InterPro" id="IPR049195">
    <property type="entry name" value="Tre1-like_N"/>
</dbReference>
<keyword evidence="2" id="KW-0812">Transmembrane</keyword>
<gene>
    <name evidence="4" type="ORF">BBI10_13270</name>
</gene>
<evidence type="ECO:0000256" key="2">
    <source>
        <dbReference type="SAM" id="Phobius"/>
    </source>
</evidence>
<keyword evidence="2" id="KW-1133">Transmembrane helix</keyword>
<sequence length="289" mass="32086">MTAWRAEDGLKPPGLDPTGGSAAMIQERIERAARQFASGQEQYVLLLLTAIVAFLMGRYSLNAMESVATRSFRLRAEITNKEFAEWLARNEQQLLKLQELQPKDVTPLKKAEPEPPPERRGERSAPPKIEMFKKGWTAEDVLAIPQGSRPDPSVYLTPEYMEYHLAQFKNGASRVMPVRNFEKYGIGQTDGTSFIMPHHEVDEIFAKAAGDKRILEQKLGLPEGFLEKDKIVRIDIPSPNELGLRIPSGNEAGANEFWLPGGKLPAGNLEAVIDAGKISGDRLITTPIP</sequence>
<dbReference type="Proteomes" id="UP000095143">
    <property type="component" value="Unassembled WGS sequence"/>
</dbReference>
<evidence type="ECO:0000313" key="5">
    <source>
        <dbReference type="Proteomes" id="UP000095143"/>
    </source>
</evidence>
<evidence type="ECO:0000259" key="3">
    <source>
        <dbReference type="Pfam" id="PF21724"/>
    </source>
</evidence>
<feature type="compositionally biased region" description="Basic and acidic residues" evidence="1">
    <location>
        <begin position="106"/>
        <end position="128"/>
    </location>
</feature>
<dbReference type="EMBL" id="MDEN01000062">
    <property type="protein sequence ID" value="OCX20597.1"/>
    <property type="molecule type" value="Genomic_DNA"/>
</dbReference>
<proteinExistence type="predicted"/>
<name>A0A1C2E0Q5_9PSED</name>
<protein>
    <recommendedName>
        <fullName evidence="3">NAD(+)--protein-arginine ADP-ribosyltransferase Tre1-like N-terminal domain-containing protein</fullName>
    </recommendedName>
</protein>
<keyword evidence="2" id="KW-0472">Membrane</keyword>
<dbReference type="OrthoDB" id="9807902at2"/>
<accession>A0A1C2E0Q5</accession>
<evidence type="ECO:0000256" key="1">
    <source>
        <dbReference type="SAM" id="MobiDB-lite"/>
    </source>
</evidence>